<protein>
    <submittedName>
        <fullName evidence="2">Uncharacterized protein</fullName>
    </submittedName>
</protein>
<organism evidence="2 3">
    <name type="scientific">Favolaschia claudopus</name>
    <dbReference type="NCBI Taxonomy" id="2862362"/>
    <lineage>
        <taxon>Eukaryota</taxon>
        <taxon>Fungi</taxon>
        <taxon>Dikarya</taxon>
        <taxon>Basidiomycota</taxon>
        <taxon>Agaricomycotina</taxon>
        <taxon>Agaricomycetes</taxon>
        <taxon>Agaricomycetidae</taxon>
        <taxon>Agaricales</taxon>
        <taxon>Marasmiineae</taxon>
        <taxon>Mycenaceae</taxon>
        <taxon>Favolaschia</taxon>
    </lineage>
</organism>
<sequence length="117" mass="13155">MSFYYKPNIVYHMNGGGGPPPNVPNYQSSSVAPPRRNPLPARNMQAVVNFAVEQLVEIRLNINSPWILGIVLTVLTVGSKQLGLAYEYEYEIRYQTGNGTEVKRFSANSPDIRERQV</sequence>
<gene>
    <name evidence="2" type="ORF">R3P38DRAFT_1725151</name>
</gene>
<feature type="region of interest" description="Disordered" evidence="1">
    <location>
        <begin position="16"/>
        <end position="38"/>
    </location>
</feature>
<comment type="caution">
    <text evidence="2">The sequence shown here is derived from an EMBL/GenBank/DDBJ whole genome shotgun (WGS) entry which is preliminary data.</text>
</comment>
<dbReference type="EMBL" id="JAWWNJ010000077">
    <property type="protein sequence ID" value="KAK7005976.1"/>
    <property type="molecule type" value="Genomic_DNA"/>
</dbReference>
<evidence type="ECO:0000256" key="1">
    <source>
        <dbReference type="SAM" id="MobiDB-lite"/>
    </source>
</evidence>
<proteinExistence type="predicted"/>
<reference evidence="2 3" key="1">
    <citation type="journal article" date="2024" name="J Genomics">
        <title>Draft genome sequencing and assembly of Favolaschia claudopus CIRM-BRFM 2984 isolated from oak limbs.</title>
        <authorList>
            <person name="Navarro D."/>
            <person name="Drula E."/>
            <person name="Chaduli D."/>
            <person name="Cazenave R."/>
            <person name="Ahrendt S."/>
            <person name="Wang J."/>
            <person name="Lipzen A."/>
            <person name="Daum C."/>
            <person name="Barry K."/>
            <person name="Grigoriev I.V."/>
            <person name="Favel A."/>
            <person name="Rosso M.N."/>
            <person name="Martin F."/>
        </authorList>
    </citation>
    <scope>NUCLEOTIDE SEQUENCE [LARGE SCALE GENOMIC DNA]</scope>
    <source>
        <strain evidence="2 3">CIRM-BRFM 2984</strain>
    </source>
</reference>
<accession>A0AAW0AA04</accession>
<dbReference type="Proteomes" id="UP001362999">
    <property type="component" value="Unassembled WGS sequence"/>
</dbReference>
<name>A0AAW0AA04_9AGAR</name>
<keyword evidence="3" id="KW-1185">Reference proteome</keyword>
<dbReference type="AlphaFoldDB" id="A0AAW0AA04"/>
<evidence type="ECO:0000313" key="3">
    <source>
        <dbReference type="Proteomes" id="UP001362999"/>
    </source>
</evidence>
<evidence type="ECO:0000313" key="2">
    <source>
        <dbReference type="EMBL" id="KAK7005976.1"/>
    </source>
</evidence>